<keyword evidence="6" id="KW-0812">Transmembrane</keyword>
<dbReference type="InterPro" id="IPR004358">
    <property type="entry name" value="Sig_transdc_His_kin-like_C"/>
</dbReference>
<protein>
    <recommendedName>
        <fullName evidence="2">histidine kinase</fullName>
        <ecNumber evidence="2">2.7.13.3</ecNumber>
    </recommendedName>
</protein>
<evidence type="ECO:0000313" key="8">
    <source>
        <dbReference type="EMBL" id="SIR23866.1"/>
    </source>
</evidence>
<dbReference type="Gene3D" id="3.30.565.10">
    <property type="entry name" value="Histidine kinase-like ATPase, C-terminal domain"/>
    <property type="match status" value="1"/>
</dbReference>
<comment type="catalytic activity">
    <reaction evidence="1">
        <text>ATP + protein L-histidine = ADP + protein N-phospho-L-histidine.</text>
        <dbReference type="EC" id="2.7.13.3"/>
    </reaction>
</comment>
<dbReference type="EC" id="2.7.13.3" evidence="2"/>
<sequence>MIKKIQSFFILLLFTGGLYAQTPFIRNFPPEEYKAHSQNFATVQDHRGVMYFTNNHGVLEYDGANWRKIKTPYDPRSISMDRKGVIYVGLNGDLGYLQPDSRGRLQFKSLRNKIPKAHQDVKEVWDIVTLGSKVVFVAANKLFILQNDSIDVIENDVNFSRPFVVGNRIYIQKRAESLFSLVGDSLRLLPGSKEHLSDVSVRAMLPYENDNILIVTYEKGIFIFNPKKSVLIRKPKGFEVIDDFLINNKANCGTLLYNGHFAIGTNTKGILVFDKKGKIQNQFNKQNGLQSNGIYFLFTDLNGQLWSSLESGISLIMNNLPFLNYTDKNGLDGSVYSIQKFKNKLYAGTSNNLYIQNKENNFEKIEGTGGQNFYMLQAKEKLLLGNSLKGIFVINDDQALQSKSLKNISSAVAKELHKYPNYIITYVWNKGLALIEYKNEQWVFKHFIKGFDKNLRNIDEDNNGYLWVNANNNLYQLRLNETLDSIIFSKHYPIEQYHLPVDYLMPYRLNDGEIIFGSDKGIYRYISDGDYFEPHPDFSMLTESIYNLNQDASGKIWFEEYKKGDFTEKGVLQLINGEYEIIKTPFYKFTDILISNDYSLYPYSDSLVYFGTNKGILEYHPKQKTNYDIPFNTLIRDVFIVDSLIYGGSQIDSTLISDDPVILKYRNHNLFFHYSATFYEESEKNLFSYRLIGSSDTTWSAWTNKQQKEYTNLPEGNYIFEVKSKNIYRKPGVKAAFAFKIQPPWQRTWWAFSIYGIIAISLVWLLIRINSARLKRQNELLKQTVKERTANIIQQKEELLAKNNKLIELDHFKEGMTGMIVHDLKNPLSTIIGLSKSQEIVQAGNQMLNMVLNILDVQKFEDAQVKLQVEEFHAAEVINDSIKQVQPLYERKSIEVKQNINAKANLQADKEIINRVIVNFLTNAIKYTPNNGSITINADPVKDTDFIKISITDTGEGIPKDKLASVFDKFSQVAVKKSGGVASTGLGLTFCKLAIEAHGGEIGVESNFGRGTTFWFILPKAKAAIAKIIEIDNTTNKELETYKQLTEADRAYLAPFIISLKKFTVYEFSDIIMILNTIKTKESNAVFKWKLNIENAVRACNEEKYNELLK</sequence>
<dbReference type="PRINTS" id="PR00344">
    <property type="entry name" value="BCTRLSENSOR"/>
</dbReference>
<dbReference type="Gene3D" id="2.130.10.10">
    <property type="entry name" value="YVTN repeat-like/Quinoprotein amine dehydrogenase"/>
    <property type="match status" value="2"/>
</dbReference>
<evidence type="ECO:0000256" key="5">
    <source>
        <dbReference type="ARBA" id="ARBA00022777"/>
    </source>
</evidence>
<feature type="transmembrane region" description="Helical" evidence="6">
    <location>
        <begin position="749"/>
        <end position="767"/>
    </location>
</feature>
<keyword evidence="9" id="KW-1185">Reference proteome</keyword>
<dbReference type="InterPro" id="IPR005467">
    <property type="entry name" value="His_kinase_dom"/>
</dbReference>
<dbReference type="Gene3D" id="1.10.287.130">
    <property type="match status" value="1"/>
</dbReference>
<keyword evidence="4" id="KW-0808">Transferase</keyword>
<dbReference type="InterPro" id="IPR011123">
    <property type="entry name" value="Y_Y_Y"/>
</dbReference>
<dbReference type="InterPro" id="IPR036097">
    <property type="entry name" value="HisK_dim/P_sf"/>
</dbReference>
<name>A0A1N6ZAV5_9FLAO</name>
<feature type="domain" description="Histidine kinase" evidence="7">
    <location>
        <begin position="819"/>
        <end position="1022"/>
    </location>
</feature>
<dbReference type="InterPro" id="IPR013783">
    <property type="entry name" value="Ig-like_fold"/>
</dbReference>
<dbReference type="SUPFAM" id="SSF63829">
    <property type="entry name" value="Calcium-dependent phosphotriesterase"/>
    <property type="match status" value="1"/>
</dbReference>
<keyword evidence="5 8" id="KW-0418">Kinase</keyword>
<gene>
    <name evidence="8" type="ORF">SAMN05421797_108107</name>
</gene>
<evidence type="ECO:0000259" key="7">
    <source>
        <dbReference type="PROSITE" id="PS50109"/>
    </source>
</evidence>
<dbReference type="SUPFAM" id="SSF55874">
    <property type="entry name" value="ATPase domain of HSP90 chaperone/DNA topoisomerase II/histidine kinase"/>
    <property type="match status" value="1"/>
</dbReference>
<keyword evidence="6" id="KW-0472">Membrane</keyword>
<dbReference type="InterPro" id="IPR015943">
    <property type="entry name" value="WD40/YVTN_repeat-like_dom_sf"/>
</dbReference>
<dbReference type="Pfam" id="PF07495">
    <property type="entry name" value="Y_Y_Y"/>
    <property type="match status" value="1"/>
</dbReference>
<accession>A0A1N6ZAV5</accession>
<dbReference type="Gene3D" id="2.60.40.10">
    <property type="entry name" value="Immunoglobulins"/>
    <property type="match status" value="1"/>
</dbReference>
<dbReference type="Proteomes" id="UP000186953">
    <property type="component" value="Unassembled WGS sequence"/>
</dbReference>
<keyword evidence="6" id="KW-1133">Transmembrane helix</keyword>
<evidence type="ECO:0000313" key="9">
    <source>
        <dbReference type="Proteomes" id="UP000186953"/>
    </source>
</evidence>
<dbReference type="FunFam" id="3.30.565.10:FF:000006">
    <property type="entry name" value="Sensor histidine kinase WalK"/>
    <property type="match status" value="1"/>
</dbReference>
<proteinExistence type="predicted"/>
<dbReference type="SUPFAM" id="SSF47384">
    <property type="entry name" value="Homodimeric domain of signal transducing histidine kinase"/>
    <property type="match status" value="1"/>
</dbReference>
<dbReference type="GO" id="GO:0000155">
    <property type="term" value="F:phosphorelay sensor kinase activity"/>
    <property type="evidence" value="ECO:0007669"/>
    <property type="project" value="InterPro"/>
</dbReference>
<organism evidence="8 9">
    <name type="scientific">Maribacter ulvicola</name>
    <dbReference type="NCBI Taxonomy" id="228959"/>
    <lineage>
        <taxon>Bacteria</taxon>
        <taxon>Pseudomonadati</taxon>
        <taxon>Bacteroidota</taxon>
        <taxon>Flavobacteriia</taxon>
        <taxon>Flavobacteriales</taxon>
        <taxon>Flavobacteriaceae</taxon>
        <taxon>Maribacter</taxon>
    </lineage>
</organism>
<evidence type="ECO:0000256" key="6">
    <source>
        <dbReference type="SAM" id="Phobius"/>
    </source>
</evidence>
<evidence type="ECO:0000256" key="2">
    <source>
        <dbReference type="ARBA" id="ARBA00012438"/>
    </source>
</evidence>
<dbReference type="Pfam" id="PF02518">
    <property type="entry name" value="HATPase_c"/>
    <property type="match status" value="1"/>
</dbReference>
<keyword evidence="3" id="KW-0597">Phosphoprotein</keyword>
<dbReference type="PANTHER" id="PTHR43547:SF2">
    <property type="entry name" value="HYBRID SIGNAL TRANSDUCTION HISTIDINE KINASE C"/>
    <property type="match status" value="1"/>
</dbReference>
<dbReference type="InterPro" id="IPR003661">
    <property type="entry name" value="HisK_dim/P_dom"/>
</dbReference>
<dbReference type="SMART" id="SM00387">
    <property type="entry name" value="HATPase_c"/>
    <property type="match status" value="1"/>
</dbReference>
<evidence type="ECO:0000256" key="4">
    <source>
        <dbReference type="ARBA" id="ARBA00022679"/>
    </source>
</evidence>
<dbReference type="RefSeq" id="WP_076550446.1">
    <property type="nucleotide sequence ID" value="NZ_FTMA01000008.1"/>
</dbReference>
<dbReference type="SMART" id="SM00388">
    <property type="entry name" value="HisKA"/>
    <property type="match status" value="1"/>
</dbReference>
<dbReference type="InterPro" id="IPR003594">
    <property type="entry name" value="HATPase_dom"/>
</dbReference>
<dbReference type="EMBL" id="FTMA01000008">
    <property type="protein sequence ID" value="SIR23866.1"/>
    <property type="molecule type" value="Genomic_DNA"/>
</dbReference>
<dbReference type="CDD" id="cd00082">
    <property type="entry name" value="HisKA"/>
    <property type="match status" value="1"/>
</dbReference>
<dbReference type="STRING" id="228959.SAMN05421797_108107"/>
<evidence type="ECO:0000256" key="3">
    <source>
        <dbReference type="ARBA" id="ARBA00022553"/>
    </source>
</evidence>
<dbReference type="AlphaFoldDB" id="A0A1N6ZAV5"/>
<reference evidence="9" key="1">
    <citation type="submission" date="2017-01" db="EMBL/GenBank/DDBJ databases">
        <authorList>
            <person name="Varghese N."/>
            <person name="Submissions S."/>
        </authorList>
    </citation>
    <scope>NUCLEOTIDE SEQUENCE [LARGE SCALE GENOMIC DNA]</scope>
    <source>
        <strain evidence="9">DSM 15366</strain>
    </source>
</reference>
<dbReference type="PROSITE" id="PS50109">
    <property type="entry name" value="HIS_KIN"/>
    <property type="match status" value="1"/>
</dbReference>
<dbReference type="InterPro" id="IPR036890">
    <property type="entry name" value="HATPase_C_sf"/>
</dbReference>
<dbReference type="OrthoDB" id="358279at2"/>
<dbReference type="PANTHER" id="PTHR43547">
    <property type="entry name" value="TWO-COMPONENT HISTIDINE KINASE"/>
    <property type="match status" value="1"/>
</dbReference>
<evidence type="ECO:0000256" key="1">
    <source>
        <dbReference type="ARBA" id="ARBA00000085"/>
    </source>
</evidence>